<evidence type="ECO:0000256" key="1">
    <source>
        <dbReference type="ARBA" id="ARBA00000427"/>
    </source>
</evidence>
<dbReference type="GO" id="GO:0006689">
    <property type="term" value="P:ganglioside catabolic process"/>
    <property type="evidence" value="ECO:0007669"/>
    <property type="project" value="TreeGrafter"/>
</dbReference>
<dbReference type="RefSeq" id="WP_003138781.1">
    <property type="nucleotide sequence ID" value="NC_008463.1"/>
</dbReference>
<dbReference type="InterPro" id="IPR013783">
    <property type="entry name" value="Ig-like_fold"/>
</dbReference>
<organism evidence="6 7">
    <name type="scientific">Pseudomonas aeruginosa (strain UCBPP-PA14)</name>
    <dbReference type="NCBI Taxonomy" id="208963"/>
    <lineage>
        <taxon>Bacteria</taxon>
        <taxon>Pseudomonadati</taxon>
        <taxon>Pseudomonadota</taxon>
        <taxon>Gammaproteobacteria</taxon>
        <taxon>Pseudomonadales</taxon>
        <taxon>Pseudomonadaceae</taxon>
        <taxon>Pseudomonas</taxon>
    </lineage>
</organism>
<feature type="domain" description="Sialidase" evidence="4">
    <location>
        <begin position="43"/>
        <end position="237"/>
    </location>
</feature>
<reference evidence="6 7" key="1">
    <citation type="journal article" date="2006" name="Genome Biol.">
        <title>Genomic analysis reveals that Pseudomonas aeruginosa virulence is combinatorial.</title>
        <authorList>
            <person name="Lee D.G."/>
            <person name="Urbach J.M."/>
            <person name="Wu G."/>
            <person name="Liberati N.T."/>
            <person name="Feinbaum R.L."/>
            <person name="Miyata S."/>
            <person name="Diggins L.T."/>
            <person name="He J."/>
            <person name="Saucier M."/>
            <person name="Deziel E."/>
            <person name="Friedman L."/>
            <person name="Li L."/>
            <person name="Grills G."/>
            <person name="Montgomery K."/>
            <person name="Kucherlapati R."/>
            <person name="Rahme L.G."/>
            <person name="Ausubel F.M."/>
        </authorList>
    </citation>
    <scope>NUCLEOTIDE SEQUENCE [LARGE SCALE GENOMIC DNA]</scope>
    <source>
        <strain evidence="6 7">UCBPP-PA14</strain>
    </source>
</reference>
<dbReference type="KEGG" id="pau:PA14_27990"/>
<evidence type="ECO:0000313" key="6">
    <source>
        <dbReference type="EMBL" id="ABJ12030.1"/>
    </source>
</evidence>
<name>A0A0H2ZCD9_PSEAB</name>
<dbReference type="GO" id="GO:0005737">
    <property type="term" value="C:cytoplasm"/>
    <property type="evidence" value="ECO:0007669"/>
    <property type="project" value="TreeGrafter"/>
</dbReference>
<accession>A0A0H2ZCD9</accession>
<dbReference type="HOGENOM" id="CLU_051015_0_0_6"/>
<dbReference type="SUPFAM" id="SSF50939">
    <property type="entry name" value="Sialidases"/>
    <property type="match status" value="1"/>
</dbReference>
<dbReference type="Proteomes" id="UP000000653">
    <property type="component" value="Chromosome"/>
</dbReference>
<dbReference type="GO" id="GO:0009313">
    <property type="term" value="P:oligosaccharide catabolic process"/>
    <property type="evidence" value="ECO:0007669"/>
    <property type="project" value="TreeGrafter"/>
</dbReference>
<dbReference type="Gene3D" id="2.60.40.10">
    <property type="entry name" value="Immunoglobulins"/>
    <property type="match status" value="1"/>
</dbReference>
<dbReference type="GO" id="GO:0016020">
    <property type="term" value="C:membrane"/>
    <property type="evidence" value="ECO:0007669"/>
    <property type="project" value="TreeGrafter"/>
</dbReference>
<proteinExistence type="inferred from homology"/>
<evidence type="ECO:0000259" key="5">
    <source>
        <dbReference type="Pfam" id="PF22432"/>
    </source>
</evidence>
<dbReference type="EMBL" id="CP000438">
    <property type="protein sequence ID" value="ABJ12030.1"/>
    <property type="molecule type" value="Genomic_DNA"/>
</dbReference>
<dbReference type="PANTHER" id="PTHR10628:SF30">
    <property type="entry name" value="EXO-ALPHA-SIALIDASE"/>
    <property type="match status" value="1"/>
</dbReference>
<dbReference type="Gene3D" id="2.120.10.10">
    <property type="match status" value="1"/>
</dbReference>
<dbReference type="PANTHER" id="PTHR10628">
    <property type="entry name" value="SIALIDASE"/>
    <property type="match status" value="1"/>
</dbReference>
<comment type="similarity">
    <text evidence="2">Belongs to the glycosyl hydrolase 33 family.</text>
</comment>
<dbReference type="InterPro" id="IPR026856">
    <property type="entry name" value="Sialidase_fam"/>
</dbReference>
<dbReference type="EC" id="3.2.1.18" evidence="3"/>
<dbReference type="Pfam" id="PF22432">
    <property type="entry name" value="PA2794-like_C"/>
    <property type="match status" value="1"/>
</dbReference>
<dbReference type="CDD" id="cd15482">
    <property type="entry name" value="Sialidase_non-viral"/>
    <property type="match status" value="1"/>
</dbReference>
<evidence type="ECO:0000259" key="4">
    <source>
        <dbReference type="Pfam" id="PF13088"/>
    </source>
</evidence>
<dbReference type="AlphaFoldDB" id="A0A0H2ZCD9"/>
<gene>
    <name evidence="6" type="ordered locus">PA14_27990</name>
</gene>
<dbReference type="InterPro" id="IPR036278">
    <property type="entry name" value="Sialidase_sf"/>
</dbReference>
<evidence type="ECO:0000313" key="7">
    <source>
        <dbReference type="Proteomes" id="UP000000653"/>
    </source>
</evidence>
<sequence>MNTYFDIPHRLVGKALYESYYDHFGQMDILSDGGLYLIYRRATEHVGGSDGRVVFSKLEGGIWSAPTIVAQAGGQDFRDVAGGTMPSGRIVAASTVYETGEVKVYVSDDSGVTWVHKFTLARGGADYNFAHGKSFQVGARYVIPLYAATGVNYELKWLESSDGGETWGEGSTIYSGNTPYNETSYLPVGDGVILAVARVGSGAGGALRQFISLDDGGTWTDQGNVTAQNGDSTDILVAPSLSYVYSEGGTPHVVLLYTNRTTHFCYYRTILLAKAVAGSSGWTERVPVYSAPAVSGYTSQVVLGGRRILGNLFRETSSTTSGAYQFEVYLGGVPDFESDWFSVSSNSLYTLSHGLQRSPRRVVVEFARSSSPSTWNIVMPSYFNDGGHKGSGAQVEVGSLNIRLGTGAAVWGTGYFGGIDNSATTRFATGYYRVRAWI</sequence>
<dbReference type="InterPro" id="IPR011040">
    <property type="entry name" value="Sialidase"/>
</dbReference>
<evidence type="ECO:0000256" key="3">
    <source>
        <dbReference type="ARBA" id="ARBA00012733"/>
    </source>
</evidence>
<evidence type="ECO:0000256" key="2">
    <source>
        <dbReference type="ARBA" id="ARBA00009348"/>
    </source>
</evidence>
<dbReference type="FunFam" id="2.120.10.10:FF:000017">
    <property type="entry name" value="Exo-alpha-sialidase"/>
    <property type="match status" value="1"/>
</dbReference>
<dbReference type="Pfam" id="PF13088">
    <property type="entry name" value="BNR_2"/>
    <property type="match status" value="1"/>
</dbReference>
<dbReference type="GO" id="GO:0004308">
    <property type="term" value="F:exo-alpha-sialidase activity"/>
    <property type="evidence" value="ECO:0007669"/>
    <property type="project" value="UniProtKB-EC"/>
</dbReference>
<protein>
    <recommendedName>
        <fullName evidence="3">exo-alpha-sialidase</fullName>
        <ecNumber evidence="3">3.2.1.18</ecNumber>
    </recommendedName>
</protein>
<comment type="catalytic activity">
    <reaction evidence="1">
        <text>Hydrolysis of alpha-(2-&gt;3)-, alpha-(2-&gt;6)-, alpha-(2-&gt;8)- glycosidic linkages of terminal sialic acid residues in oligosaccharides, glycoproteins, glycolipids, colominic acid and synthetic substrates.</text>
        <dbReference type="EC" id="3.2.1.18"/>
    </reaction>
</comment>
<dbReference type="InterPro" id="IPR054743">
    <property type="entry name" value="PA2794-like_C"/>
</dbReference>
<dbReference type="BioCyc" id="PAER208963:G1G74-2330-MONOMER"/>
<feature type="domain" description="PA2794-like C-terminal" evidence="5">
    <location>
        <begin position="336"/>
        <end position="437"/>
    </location>
</feature>